<dbReference type="InterPro" id="IPR036388">
    <property type="entry name" value="WH-like_DNA-bd_sf"/>
</dbReference>
<evidence type="ECO:0000256" key="2">
    <source>
        <dbReference type="ARBA" id="ARBA00008711"/>
    </source>
</evidence>
<dbReference type="RefSeq" id="WP_037974297.1">
    <property type="nucleotide sequence ID" value="NZ_CALIAO010000060.1"/>
</dbReference>
<dbReference type="GO" id="GO:0006307">
    <property type="term" value="P:DNA alkylation repair"/>
    <property type="evidence" value="ECO:0007669"/>
    <property type="project" value="UniProtKB-UniRule"/>
</dbReference>
<evidence type="ECO:0000256" key="3">
    <source>
        <dbReference type="ARBA" id="ARBA00022490"/>
    </source>
</evidence>
<dbReference type="InterPro" id="IPR014048">
    <property type="entry name" value="MethylDNA_cys_MeTrfase_DNA-bd"/>
</dbReference>
<dbReference type="GO" id="GO:0003908">
    <property type="term" value="F:methylated-DNA-[protein]-cysteine S-methyltransferase activity"/>
    <property type="evidence" value="ECO:0007669"/>
    <property type="project" value="UniProtKB-UniRule"/>
</dbReference>
<dbReference type="InterPro" id="IPR023546">
    <property type="entry name" value="MGMT"/>
</dbReference>
<evidence type="ECO:0000259" key="10">
    <source>
        <dbReference type="Pfam" id="PF01035"/>
    </source>
</evidence>
<dbReference type="PATRIC" id="fig|2754.20.peg.1223"/>
<comment type="function">
    <text evidence="9">Involved in the cellular defense against the biological effects of O6-methylguanine (O6-MeG) and O4-methylthymine (O4-MeT) in DNA. Repairs the methylated nucleobase in DNA by stoichiometrically transferring the methyl group to a cysteine residue in the enzyme. This is a suicide reaction: the enzyme is irreversibly inactivated.</text>
</comment>
<name>A0A073ITX1_9BACT</name>
<dbReference type="PANTHER" id="PTHR10815:SF5">
    <property type="entry name" value="METHYLATED-DNA--PROTEIN-CYSTEINE METHYLTRANSFERASE"/>
    <property type="match status" value="1"/>
</dbReference>
<feature type="domain" description="Methylated-DNA-[protein]-cysteine S-methyltransferase DNA binding" evidence="10">
    <location>
        <begin position="76"/>
        <end position="155"/>
    </location>
</feature>
<keyword evidence="6 9" id="KW-0227">DNA damage</keyword>
<evidence type="ECO:0000256" key="8">
    <source>
        <dbReference type="ARBA" id="ARBA00049348"/>
    </source>
</evidence>
<dbReference type="FunFam" id="1.10.10.10:FF:000214">
    <property type="entry name" value="Methylated-DNA--protein-cysteine methyltransferase"/>
    <property type="match status" value="1"/>
</dbReference>
<dbReference type="SUPFAM" id="SSF53155">
    <property type="entry name" value="Methylated DNA-protein cysteine methyltransferase domain"/>
    <property type="match status" value="1"/>
</dbReference>
<dbReference type="EC" id="2.1.1.63" evidence="9"/>
<proteinExistence type="inferred from homology"/>
<dbReference type="EMBL" id="JMKI01000005">
    <property type="protein sequence ID" value="KEJ93229.1"/>
    <property type="molecule type" value="Genomic_DNA"/>
</dbReference>
<dbReference type="InterPro" id="IPR008332">
    <property type="entry name" value="MethylG_MeTrfase_N"/>
</dbReference>
<dbReference type="Proteomes" id="UP000027665">
    <property type="component" value="Unassembled WGS sequence"/>
</dbReference>
<dbReference type="SUPFAM" id="SSF46767">
    <property type="entry name" value="Methylated DNA-protein cysteine methyltransferase, C-terminal domain"/>
    <property type="match status" value="1"/>
</dbReference>
<feature type="domain" description="Methylguanine DNA methyltransferase ribonuclease-like" evidence="11">
    <location>
        <begin position="11"/>
        <end position="72"/>
    </location>
</feature>
<evidence type="ECO:0000256" key="5">
    <source>
        <dbReference type="ARBA" id="ARBA00022679"/>
    </source>
</evidence>
<gene>
    <name evidence="12" type="ORF">EH55_10210</name>
</gene>
<dbReference type="NCBIfam" id="TIGR00589">
    <property type="entry name" value="ogt"/>
    <property type="match status" value="1"/>
</dbReference>
<dbReference type="InterPro" id="IPR001497">
    <property type="entry name" value="MethylDNA_cys_MeTrfase_AS"/>
</dbReference>
<evidence type="ECO:0000256" key="6">
    <source>
        <dbReference type="ARBA" id="ARBA00022763"/>
    </source>
</evidence>
<comment type="subcellular location">
    <subcellularLocation>
        <location evidence="9">Cytoplasm</location>
    </subcellularLocation>
</comment>
<keyword evidence="4 9" id="KW-0489">Methyltransferase</keyword>
<reference evidence="12 13" key="1">
    <citation type="submission" date="2014-04" db="EMBL/GenBank/DDBJ databases">
        <title>Draft Genome Sequence of Synergistes jonesii.</title>
        <authorList>
            <person name="Coil D.A."/>
            <person name="Eisen J.A."/>
            <person name="Holland-Moritz H.E."/>
        </authorList>
    </citation>
    <scope>NUCLEOTIDE SEQUENCE [LARGE SCALE GENOMIC DNA]</scope>
    <source>
        <strain evidence="12 13">78-1</strain>
    </source>
</reference>
<feature type="active site" description="Nucleophile; methyl group acceptor" evidence="9">
    <location>
        <position position="127"/>
    </location>
</feature>
<evidence type="ECO:0000256" key="9">
    <source>
        <dbReference type="HAMAP-Rule" id="MF_00772"/>
    </source>
</evidence>
<dbReference type="InterPro" id="IPR036631">
    <property type="entry name" value="MGMT_N_sf"/>
</dbReference>
<dbReference type="eggNOG" id="COG0350">
    <property type="taxonomic scope" value="Bacteria"/>
</dbReference>
<keyword evidence="7 9" id="KW-0234">DNA repair</keyword>
<dbReference type="Pfam" id="PF01035">
    <property type="entry name" value="DNA_binding_1"/>
    <property type="match status" value="1"/>
</dbReference>
<dbReference type="PANTHER" id="PTHR10815">
    <property type="entry name" value="METHYLATED-DNA--PROTEIN-CYSTEINE METHYLTRANSFERASE"/>
    <property type="match status" value="1"/>
</dbReference>
<comment type="caution">
    <text evidence="12">The sequence shown here is derived from an EMBL/GenBank/DDBJ whole genome shotgun (WGS) entry which is preliminary data.</text>
</comment>
<comment type="catalytic activity">
    <reaction evidence="8 9">
        <text>a 6-O-methyl-2'-deoxyguanosine in DNA + L-cysteinyl-[protein] = S-methyl-L-cysteinyl-[protein] + a 2'-deoxyguanosine in DNA</text>
        <dbReference type="Rhea" id="RHEA:24000"/>
        <dbReference type="Rhea" id="RHEA-COMP:10131"/>
        <dbReference type="Rhea" id="RHEA-COMP:10132"/>
        <dbReference type="Rhea" id="RHEA-COMP:11367"/>
        <dbReference type="Rhea" id="RHEA-COMP:11368"/>
        <dbReference type="ChEBI" id="CHEBI:29950"/>
        <dbReference type="ChEBI" id="CHEBI:82612"/>
        <dbReference type="ChEBI" id="CHEBI:85445"/>
        <dbReference type="ChEBI" id="CHEBI:85448"/>
        <dbReference type="EC" id="2.1.1.63"/>
    </reaction>
</comment>
<comment type="catalytic activity">
    <reaction evidence="1 9">
        <text>a 4-O-methyl-thymidine in DNA + L-cysteinyl-[protein] = a thymidine in DNA + S-methyl-L-cysteinyl-[protein]</text>
        <dbReference type="Rhea" id="RHEA:53428"/>
        <dbReference type="Rhea" id="RHEA-COMP:10131"/>
        <dbReference type="Rhea" id="RHEA-COMP:10132"/>
        <dbReference type="Rhea" id="RHEA-COMP:13555"/>
        <dbReference type="Rhea" id="RHEA-COMP:13556"/>
        <dbReference type="ChEBI" id="CHEBI:29950"/>
        <dbReference type="ChEBI" id="CHEBI:82612"/>
        <dbReference type="ChEBI" id="CHEBI:137386"/>
        <dbReference type="ChEBI" id="CHEBI:137387"/>
        <dbReference type="EC" id="2.1.1.63"/>
    </reaction>
</comment>
<dbReference type="OrthoDB" id="9802228at2"/>
<dbReference type="GO" id="GO:0005737">
    <property type="term" value="C:cytoplasm"/>
    <property type="evidence" value="ECO:0007669"/>
    <property type="project" value="UniProtKB-SubCell"/>
</dbReference>
<organism evidence="12 13">
    <name type="scientific">Synergistes jonesii</name>
    <dbReference type="NCBI Taxonomy" id="2754"/>
    <lineage>
        <taxon>Bacteria</taxon>
        <taxon>Thermotogati</taxon>
        <taxon>Synergistota</taxon>
        <taxon>Synergistia</taxon>
        <taxon>Synergistales</taxon>
        <taxon>Synergistaceae</taxon>
        <taxon>Synergistes</taxon>
    </lineage>
</organism>
<evidence type="ECO:0000259" key="11">
    <source>
        <dbReference type="Pfam" id="PF02870"/>
    </source>
</evidence>
<dbReference type="Pfam" id="PF02870">
    <property type="entry name" value="Methyltransf_1N"/>
    <property type="match status" value="1"/>
</dbReference>
<sequence>MKHYAEYYFDGVGRLTLGEEDGSLTDLHFEKSSARARGEFAIKETELLAEARRELEEYFRGERRAFDLPLAPRGTPFQLRCWSALLRIPYGETAAYRDIALAVGSPKAFRAVGMANNRNPIAIIIPCHRVVGADGSLVGFGGGLEVKEFLLGLEAKYRWGRP</sequence>
<accession>A0A073ITX1</accession>
<dbReference type="Gene3D" id="3.30.160.70">
    <property type="entry name" value="Methylated DNA-protein cysteine methyltransferase domain"/>
    <property type="match status" value="1"/>
</dbReference>
<evidence type="ECO:0000256" key="4">
    <source>
        <dbReference type="ARBA" id="ARBA00022603"/>
    </source>
</evidence>
<dbReference type="HAMAP" id="MF_00772">
    <property type="entry name" value="OGT"/>
    <property type="match status" value="1"/>
</dbReference>
<dbReference type="Gene3D" id="1.10.10.10">
    <property type="entry name" value="Winged helix-like DNA-binding domain superfamily/Winged helix DNA-binding domain"/>
    <property type="match status" value="1"/>
</dbReference>
<evidence type="ECO:0000313" key="12">
    <source>
        <dbReference type="EMBL" id="KEJ93229.1"/>
    </source>
</evidence>
<dbReference type="GeneID" id="90982618"/>
<protein>
    <recommendedName>
        <fullName evidence="9">Methylated-DNA--protein-cysteine methyltransferase</fullName>
        <ecNumber evidence="9">2.1.1.63</ecNumber>
    </recommendedName>
    <alternativeName>
        <fullName evidence="9">6-O-methylguanine-DNA methyltransferase</fullName>
        <shortName evidence="9">MGMT</shortName>
    </alternativeName>
    <alternativeName>
        <fullName evidence="9">O-6-methylguanine-DNA-alkyltransferase</fullName>
    </alternativeName>
</protein>
<keyword evidence="5 9" id="KW-0808">Transferase</keyword>
<comment type="similarity">
    <text evidence="2 9">Belongs to the MGMT family.</text>
</comment>
<dbReference type="STRING" id="2754.EH55_10210"/>
<dbReference type="PROSITE" id="PS00374">
    <property type="entry name" value="MGMT"/>
    <property type="match status" value="1"/>
</dbReference>
<keyword evidence="3 9" id="KW-0963">Cytoplasm</keyword>
<keyword evidence="13" id="KW-1185">Reference proteome</keyword>
<evidence type="ECO:0000313" key="13">
    <source>
        <dbReference type="Proteomes" id="UP000027665"/>
    </source>
</evidence>
<dbReference type="CDD" id="cd06445">
    <property type="entry name" value="ATase"/>
    <property type="match status" value="1"/>
</dbReference>
<evidence type="ECO:0000256" key="1">
    <source>
        <dbReference type="ARBA" id="ARBA00001286"/>
    </source>
</evidence>
<evidence type="ECO:0000256" key="7">
    <source>
        <dbReference type="ARBA" id="ARBA00023204"/>
    </source>
</evidence>
<dbReference type="AlphaFoldDB" id="A0A073ITX1"/>
<dbReference type="InterPro" id="IPR036217">
    <property type="entry name" value="MethylDNA_cys_MeTrfase_DNAb"/>
</dbReference>
<comment type="miscellaneous">
    <text evidence="9">This enzyme catalyzes only one turnover and therefore is not strictly catalytic. According to one definition, an enzyme is a biocatalyst that acts repeatedly and over many reaction cycles.</text>
</comment>
<dbReference type="GO" id="GO:0032259">
    <property type="term" value="P:methylation"/>
    <property type="evidence" value="ECO:0007669"/>
    <property type="project" value="UniProtKB-KW"/>
</dbReference>